<dbReference type="EMBL" id="CM047749">
    <property type="protein sequence ID" value="KAJ0010052.1"/>
    <property type="molecule type" value="Genomic_DNA"/>
</dbReference>
<organism evidence="1 2">
    <name type="scientific">Pistacia integerrima</name>
    <dbReference type="NCBI Taxonomy" id="434235"/>
    <lineage>
        <taxon>Eukaryota</taxon>
        <taxon>Viridiplantae</taxon>
        <taxon>Streptophyta</taxon>
        <taxon>Embryophyta</taxon>
        <taxon>Tracheophyta</taxon>
        <taxon>Spermatophyta</taxon>
        <taxon>Magnoliopsida</taxon>
        <taxon>eudicotyledons</taxon>
        <taxon>Gunneridae</taxon>
        <taxon>Pentapetalae</taxon>
        <taxon>rosids</taxon>
        <taxon>malvids</taxon>
        <taxon>Sapindales</taxon>
        <taxon>Anacardiaceae</taxon>
        <taxon>Pistacia</taxon>
    </lineage>
</organism>
<name>A0ACC0X332_9ROSI</name>
<reference evidence="2" key="1">
    <citation type="journal article" date="2023" name="G3 (Bethesda)">
        <title>Genome assembly and association tests identify interacting loci associated with vigor, precocity, and sex in interspecific pistachio rootstocks.</title>
        <authorList>
            <person name="Palmer W."/>
            <person name="Jacygrad E."/>
            <person name="Sagayaradj S."/>
            <person name="Cavanaugh K."/>
            <person name="Han R."/>
            <person name="Bertier L."/>
            <person name="Beede B."/>
            <person name="Kafkas S."/>
            <person name="Golino D."/>
            <person name="Preece J."/>
            <person name="Michelmore R."/>
        </authorList>
    </citation>
    <scope>NUCLEOTIDE SEQUENCE [LARGE SCALE GENOMIC DNA]</scope>
</reference>
<dbReference type="Proteomes" id="UP001163603">
    <property type="component" value="Chromosome 14"/>
</dbReference>
<comment type="caution">
    <text evidence="1">The sequence shown here is derived from an EMBL/GenBank/DDBJ whole genome shotgun (WGS) entry which is preliminary data.</text>
</comment>
<keyword evidence="2" id="KW-1185">Reference proteome</keyword>
<protein>
    <submittedName>
        <fullName evidence="1">Uncharacterized protein</fullName>
    </submittedName>
</protein>
<evidence type="ECO:0000313" key="1">
    <source>
        <dbReference type="EMBL" id="KAJ0010052.1"/>
    </source>
</evidence>
<accession>A0ACC0X332</accession>
<gene>
    <name evidence="1" type="ORF">Pint_34754</name>
</gene>
<proteinExistence type="predicted"/>
<sequence>MADLRDECGNPIQLTDEHGNPVQLTDEYGNPMHLTGVALTKGEPTATSQVHGVGVGFPPAAAHVPGGVHDVGVQAQLFRGEGQHERRDLKQELEHERQRDQHLGAGETIQRSGSSSSSSSEDDGQGGRRKKGLKEKIKEKLGASGKNREEHSQTTIISTTTTTTAPGQHHQQEQHHEKKSMMEKIKEKLPGHHSH</sequence>
<evidence type="ECO:0000313" key="2">
    <source>
        <dbReference type="Proteomes" id="UP001163603"/>
    </source>
</evidence>